<accession>A0A1M5GS47</accession>
<feature type="transmembrane region" description="Helical" evidence="2">
    <location>
        <begin position="12"/>
        <end position="31"/>
    </location>
</feature>
<reference evidence="5" key="1">
    <citation type="submission" date="2016-11" db="EMBL/GenBank/DDBJ databases">
        <authorList>
            <person name="Varghese N."/>
            <person name="Submissions S."/>
        </authorList>
    </citation>
    <scope>NUCLEOTIDE SEQUENCE [LARGE SCALE GENOMIC DNA]</scope>
    <source>
        <strain evidence="5">DSM 24579</strain>
    </source>
</reference>
<comment type="subcellular location">
    <subcellularLocation>
        <location evidence="1">Membrane</location>
        <topology evidence="1">Single-pass membrane protein</topology>
    </subcellularLocation>
</comment>
<dbReference type="AlphaFoldDB" id="A0A1M5GS47"/>
<dbReference type="Proteomes" id="UP000183945">
    <property type="component" value="Unassembled WGS sequence"/>
</dbReference>
<proteinExistence type="predicted"/>
<dbReference type="PANTHER" id="PTHR43446:SF1">
    <property type="entry name" value="BAND 7 DOMAIN-CONTAINING PROTEIN"/>
    <property type="match status" value="1"/>
</dbReference>
<dbReference type="RefSeq" id="WP_072878966.1">
    <property type="nucleotide sequence ID" value="NZ_FQVT01000004.1"/>
</dbReference>
<dbReference type="InterPro" id="IPR001107">
    <property type="entry name" value="Band_7"/>
</dbReference>
<evidence type="ECO:0000313" key="5">
    <source>
        <dbReference type="Proteomes" id="UP000183945"/>
    </source>
</evidence>
<dbReference type="OrthoDB" id="9813479at2"/>
<sequence>MNQEKELQGSNGYIMLFVFLILFFGSIVGFVLLTNGWFILGIVIALFILPGLILVNPNESRVLLLFGDYRGTVKQNGLFWVNPFYTKKKISLRARNFDSERLKVNDKLGNPVMISTILVWRVLDTYKASFDVDVFENFVVVQTDAAVRKLASLYPYDNFADEGLDEDITLRSSVNEVSDALEKELEERLNIAGIEVLEARIGYLAYANEIASAMLKRQQATAIVAARHKIVEGAVSMVEMALNDLNEKQLVEFDAEKRTAMVSNLMVVLCSDRDATPVINTGTLNH</sequence>
<name>A0A1M5GS47_SALEC</name>
<keyword evidence="2" id="KW-0812">Transmembrane</keyword>
<dbReference type="PANTHER" id="PTHR43446">
    <property type="entry name" value="MEMBRANE PROTEIN-RELATED"/>
    <property type="match status" value="1"/>
</dbReference>
<keyword evidence="2" id="KW-0472">Membrane</keyword>
<dbReference type="Gene3D" id="3.30.479.30">
    <property type="entry name" value="Band 7 domain"/>
    <property type="match status" value="1"/>
</dbReference>
<feature type="domain" description="Band 7" evidence="3">
    <location>
        <begin position="50"/>
        <end position="218"/>
    </location>
</feature>
<evidence type="ECO:0000313" key="4">
    <source>
        <dbReference type="EMBL" id="SHG06594.1"/>
    </source>
</evidence>
<protein>
    <submittedName>
        <fullName evidence="4">SPFH domain / Band 7 family protein</fullName>
    </submittedName>
</protein>
<evidence type="ECO:0000259" key="3">
    <source>
        <dbReference type="SMART" id="SM00244"/>
    </source>
</evidence>
<feature type="transmembrane region" description="Helical" evidence="2">
    <location>
        <begin position="37"/>
        <end position="55"/>
    </location>
</feature>
<dbReference type="STRING" id="1073325.SAMN05444483_104290"/>
<gene>
    <name evidence="4" type="ORF">SAMN05444483_104290</name>
</gene>
<dbReference type="Pfam" id="PF01145">
    <property type="entry name" value="Band_7"/>
    <property type="match status" value="1"/>
</dbReference>
<evidence type="ECO:0000256" key="1">
    <source>
        <dbReference type="ARBA" id="ARBA00004167"/>
    </source>
</evidence>
<dbReference type="EMBL" id="FQVT01000004">
    <property type="protein sequence ID" value="SHG06594.1"/>
    <property type="molecule type" value="Genomic_DNA"/>
</dbReference>
<dbReference type="GO" id="GO:0016020">
    <property type="term" value="C:membrane"/>
    <property type="evidence" value="ECO:0007669"/>
    <property type="project" value="UniProtKB-SubCell"/>
</dbReference>
<dbReference type="SUPFAM" id="SSF117892">
    <property type="entry name" value="Band 7/SPFH domain"/>
    <property type="match status" value="1"/>
</dbReference>
<dbReference type="SMART" id="SM00244">
    <property type="entry name" value="PHB"/>
    <property type="match status" value="1"/>
</dbReference>
<keyword evidence="2" id="KW-1133">Transmembrane helix</keyword>
<dbReference type="InterPro" id="IPR036013">
    <property type="entry name" value="Band_7/SPFH_dom_sf"/>
</dbReference>
<organism evidence="4 5">
    <name type="scientific">Salegentibacter echinorum</name>
    <dbReference type="NCBI Taxonomy" id="1073325"/>
    <lineage>
        <taxon>Bacteria</taxon>
        <taxon>Pseudomonadati</taxon>
        <taxon>Bacteroidota</taxon>
        <taxon>Flavobacteriia</taxon>
        <taxon>Flavobacteriales</taxon>
        <taxon>Flavobacteriaceae</taxon>
        <taxon>Salegentibacter</taxon>
    </lineage>
</organism>
<keyword evidence="5" id="KW-1185">Reference proteome</keyword>
<evidence type="ECO:0000256" key="2">
    <source>
        <dbReference type="SAM" id="Phobius"/>
    </source>
</evidence>
<dbReference type="CDD" id="cd03402">
    <property type="entry name" value="SPFH_like_u2"/>
    <property type="match status" value="1"/>
</dbReference>